<dbReference type="AlphaFoldDB" id="A0A1X6N8N3"/>
<proteinExistence type="predicted"/>
<keyword evidence="1" id="KW-0472">Membrane</keyword>
<evidence type="ECO:0000256" key="1">
    <source>
        <dbReference type="SAM" id="Phobius"/>
    </source>
</evidence>
<organism evidence="3 4">
    <name type="scientific">Postia placenta MAD-698-R-SB12</name>
    <dbReference type="NCBI Taxonomy" id="670580"/>
    <lineage>
        <taxon>Eukaryota</taxon>
        <taxon>Fungi</taxon>
        <taxon>Dikarya</taxon>
        <taxon>Basidiomycota</taxon>
        <taxon>Agaricomycotina</taxon>
        <taxon>Agaricomycetes</taxon>
        <taxon>Polyporales</taxon>
        <taxon>Adustoporiaceae</taxon>
        <taxon>Rhodonia</taxon>
    </lineage>
</organism>
<dbReference type="SUPFAM" id="SSF56801">
    <property type="entry name" value="Acetyl-CoA synthetase-like"/>
    <property type="match status" value="1"/>
</dbReference>
<keyword evidence="1" id="KW-0812">Transmembrane</keyword>
<dbReference type="Pfam" id="PF00501">
    <property type="entry name" value="AMP-binding"/>
    <property type="match status" value="1"/>
</dbReference>
<dbReference type="PANTHER" id="PTHR43272:SF11">
    <property type="entry name" value="AMP-DEPENDENT SYNTHETASE_LIGASE DOMAIN-CONTAINING PROTEIN"/>
    <property type="match status" value="1"/>
</dbReference>
<accession>A0A1X6N8N3</accession>
<dbReference type="GO" id="GO:0016020">
    <property type="term" value="C:membrane"/>
    <property type="evidence" value="ECO:0007669"/>
    <property type="project" value="TreeGrafter"/>
</dbReference>
<dbReference type="GeneID" id="36333545"/>
<dbReference type="GO" id="GO:0004467">
    <property type="term" value="F:long-chain fatty acid-CoA ligase activity"/>
    <property type="evidence" value="ECO:0007669"/>
    <property type="project" value="TreeGrafter"/>
</dbReference>
<name>A0A1X6N8N3_9APHY</name>
<dbReference type="GO" id="GO:0005783">
    <property type="term" value="C:endoplasmic reticulum"/>
    <property type="evidence" value="ECO:0007669"/>
    <property type="project" value="TreeGrafter"/>
</dbReference>
<reference evidence="3 4" key="1">
    <citation type="submission" date="2017-04" db="EMBL/GenBank/DDBJ databases">
        <title>Genome Sequence of the Model Brown-Rot Fungus Postia placenta SB12.</title>
        <authorList>
            <consortium name="DOE Joint Genome Institute"/>
            <person name="Gaskell J."/>
            <person name="Kersten P."/>
            <person name="Larrondo L.F."/>
            <person name="Canessa P."/>
            <person name="Martinez D."/>
            <person name="Hibbett D."/>
            <person name="Schmoll M."/>
            <person name="Kubicek C.P."/>
            <person name="Martinez A.T."/>
            <person name="Yadav J."/>
            <person name="Master E."/>
            <person name="Magnuson J.K."/>
            <person name="James T."/>
            <person name="Yaver D."/>
            <person name="Berka R."/>
            <person name="Labutti K."/>
            <person name="Lipzen A."/>
            <person name="Aerts A."/>
            <person name="Barry K."/>
            <person name="Henrissat B."/>
            <person name="Blanchette R."/>
            <person name="Grigoriev I."/>
            <person name="Cullen D."/>
        </authorList>
    </citation>
    <scope>NUCLEOTIDE SEQUENCE [LARGE SCALE GENOMIC DNA]</scope>
    <source>
        <strain evidence="3 4">MAD-698-R-SB12</strain>
    </source>
</reference>
<dbReference type="OrthoDB" id="1700726at2759"/>
<keyword evidence="1" id="KW-1133">Transmembrane helix</keyword>
<evidence type="ECO:0000259" key="2">
    <source>
        <dbReference type="Pfam" id="PF00501"/>
    </source>
</evidence>
<dbReference type="Proteomes" id="UP000194127">
    <property type="component" value="Unassembled WGS sequence"/>
</dbReference>
<dbReference type="PANTHER" id="PTHR43272">
    <property type="entry name" value="LONG-CHAIN-FATTY-ACID--COA LIGASE"/>
    <property type="match status" value="1"/>
</dbReference>
<dbReference type="EMBL" id="KZ110593">
    <property type="protein sequence ID" value="OSX64934.1"/>
    <property type="molecule type" value="Genomic_DNA"/>
</dbReference>
<gene>
    <name evidence="3" type="ORF">POSPLADRAFT_1178518</name>
</gene>
<dbReference type="STRING" id="670580.A0A1X6N8N3"/>
<dbReference type="Gene3D" id="3.40.50.12780">
    <property type="entry name" value="N-terminal domain of ligase-like"/>
    <property type="match status" value="1"/>
</dbReference>
<evidence type="ECO:0000313" key="4">
    <source>
        <dbReference type="Proteomes" id="UP000194127"/>
    </source>
</evidence>
<protein>
    <recommendedName>
        <fullName evidence="2">AMP-dependent synthetase/ligase domain-containing protein</fullName>
    </recommendedName>
</protein>
<sequence length="570" mass="61096">MSLSDYIVTDDLTIILGLVAACLFLLHNLYRPQSLVHPILLGRQSDVARVRNPGESAVYRNYGTGMMGRFPVRPGKEQNVLLDLVKPDYDAPRTLWSTKITNPELREKVAAFGSGLISTAGLAPQESNVLLLLNDGIEFLISDLALASYSIPSFVLSSLSLLSPVLDSHPPSVIITHATFLSNLLELIYDSNDSAYPIIVVVGDVDDKVIATTGQISIVKWEEVERRGTQGSRLPFSTPDPQDVFSVTFSSSLPGRLQAVQLTHENLTAGVAATRNLLPLSSAMSTLDTIVSAFPMSSPYGRAVAYTAVYEGTSFATLSSTELMKREDKISSPLLDLQSINTLPIPSPTILFVKPTHLSAITSSILERARSSASLLYPFAWRHKFAAVLEGFLTKQSLWDRLVFDNARVNVMGRGAGTIRALVVSGGPVEAQSLVPARIALSIPVVNSHSHLLVAGPIFASHPLDLQTFPPVPPASGIASAADAYAFTYMAPVGPPSVNIEAKLLGVDDAAIESGADPRGALYVRGPTVGKILRGEDDSGEGSEDWVETGERAQVCPNGTFRVVPVTKSK</sequence>
<dbReference type="InterPro" id="IPR000873">
    <property type="entry name" value="AMP-dep_synth/lig_dom"/>
</dbReference>
<evidence type="ECO:0000313" key="3">
    <source>
        <dbReference type="EMBL" id="OSX64934.1"/>
    </source>
</evidence>
<feature type="domain" description="AMP-dependent synthetase/ligase" evidence="2">
    <location>
        <begin position="98"/>
        <end position="361"/>
    </location>
</feature>
<keyword evidence="4" id="KW-1185">Reference proteome</keyword>
<feature type="transmembrane region" description="Helical" evidence="1">
    <location>
        <begin position="12"/>
        <end position="30"/>
    </location>
</feature>
<dbReference type="RefSeq" id="XP_024341728.1">
    <property type="nucleotide sequence ID" value="XM_024488596.1"/>
</dbReference>
<dbReference type="InterPro" id="IPR042099">
    <property type="entry name" value="ANL_N_sf"/>
</dbReference>